<keyword evidence="3" id="KW-1185">Reference proteome</keyword>
<evidence type="ECO:0000313" key="2">
    <source>
        <dbReference type="EMBL" id="GAB78720.1"/>
    </source>
</evidence>
<dbReference type="RefSeq" id="WP_006503477.1">
    <property type="nucleotide sequence ID" value="NZ_BAGZ01000016.1"/>
</dbReference>
<organism evidence="2 3">
    <name type="scientific">Austwickia chelonae NBRC 105200</name>
    <dbReference type="NCBI Taxonomy" id="1184607"/>
    <lineage>
        <taxon>Bacteria</taxon>
        <taxon>Bacillati</taxon>
        <taxon>Actinomycetota</taxon>
        <taxon>Actinomycetes</taxon>
        <taxon>Micrococcales</taxon>
        <taxon>Dermatophilaceae</taxon>
        <taxon>Austwickia</taxon>
    </lineage>
</organism>
<evidence type="ECO:0000313" key="3">
    <source>
        <dbReference type="Proteomes" id="UP000008495"/>
    </source>
</evidence>
<comment type="caution">
    <text evidence="2">The sequence shown here is derived from an EMBL/GenBank/DDBJ whole genome shotgun (WGS) entry which is preliminary data.</text>
</comment>
<dbReference type="InterPro" id="IPR045598">
    <property type="entry name" value="DUF6457"/>
</dbReference>
<sequence length="91" mass="9720">MNDLNKTEARWQAWVEETSALLGIDAGLVNIHAIHDLTKTIAHDLERPMAPVGSFMLGLAMGVHGGSADPAALKSLIESTTRRDAVDQVTA</sequence>
<feature type="domain" description="DUF6457" evidence="1">
    <location>
        <begin position="8"/>
        <end position="82"/>
    </location>
</feature>
<reference evidence="2 3" key="1">
    <citation type="submission" date="2012-08" db="EMBL/GenBank/DDBJ databases">
        <title>Whole genome shotgun sequence of Austwickia chelonae NBRC 105200.</title>
        <authorList>
            <person name="Yoshida I."/>
            <person name="Hosoyama A."/>
            <person name="Tsuchikane K."/>
            <person name="Katsumata H."/>
            <person name="Ando Y."/>
            <person name="Ohji S."/>
            <person name="Hamada M."/>
            <person name="Tamura T."/>
            <person name="Yamazoe A."/>
            <person name="Yamazaki S."/>
            <person name="Fujita N."/>
        </authorList>
    </citation>
    <scope>NUCLEOTIDE SEQUENCE [LARGE SCALE GENOMIC DNA]</scope>
    <source>
        <strain evidence="2 3">NBRC 105200</strain>
    </source>
</reference>
<name>K6VTQ6_9MICO</name>
<dbReference type="EMBL" id="BAGZ01000016">
    <property type="protein sequence ID" value="GAB78720.1"/>
    <property type="molecule type" value="Genomic_DNA"/>
</dbReference>
<dbReference type="OrthoDB" id="4735656at2"/>
<gene>
    <name evidence="2" type="ORF">AUCHE_16_01410</name>
</gene>
<dbReference type="STRING" id="100225.SAMN05421595_2374"/>
<dbReference type="Proteomes" id="UP000008495">
    <property type="component" value="Unassembled WGS sequence"/>
</dbReference>
<dbReference type="Pfam" id="PF20058">
    <property type="entry name" value="DUF6457"/>
    <property type="match status" value="1"/>
</dbReference>
<dbReference type="AlphaFoldDB" id="K6VTQ6"/>
<evidence type="ECO:0000259" key="1">
    <source>
        <dbReference type="Pfam" id="PF20058"/>
    </source>
</evidence>
<protein>
    <recommendedName>
        <fullName evidence="1">DUF6457 domain-containing protein</fullName>
    </recommendedName>
</protein>
<accession>K6VTQ6</accession>
<dbReference type="eggNOG" id="ENOG502ZXNG">
    <property type="taxonomic scope" value="Bacteria"/>
</dbReference>
<proteinExistence type="predicted"/>